<keyword evidence="1 4" id="KW-0479">Metal-binding</keyword>
<feature type="domain" description="LIM zinc-binding" evidence="6">
    <location>
        <begin position="339"/>
        <end position="398"/>
    </location>
</feature>
<keyword evidence="9" id="KW-1185">Reference proteome</keyword>
<dbReference type="FunFam" id="2.10.110.10:FF:000075">
    <property type="entry name" value="Actin-binding lim protein 1"/>
    <property type="match status" value="1"/>
</dbReference>
<dbReference type="PANTHER" id="PTHR24213:SF9">
    <property type="entry name" value="UNCOORDINATED 115A, ISOFORM B-RELATED"/>
    <property type="match status" value="1"/>
</dbReference>
<evidence type="ECO:0000259" key="6">
    <source>
        <dbReference type="PROSITE" id="PS50023"/>
    </source>
</evidence>
<dbReference type="PANTHER" id="PTHR24213">
    <property type="entry name" value="ACTIN-BINDING LIM PROTEIN"/>
    <property type="match status" value="1"/>
</dbReference>
<dbReference type="PROSITE" id="PS00478">
    <property type="entry name" value="LIM_DOMAIN_1"/>
    <property type="match status" value="2"/>
</dbReference>
<protein>
    <recommendedName>
        <fullName evidence="10">Actin-binding LIM protein 1</fullName>
    </recommendedName>
</protein>
<dbReference type="CDD" id="cd09327">
    <property type="entry name" value="LIM1_abLIM"/>
    <property type="match status" value="1"/>
</dbReference>
<feature type="region of interest" description="Disordered" evidence="5">
    <location>
        <begin position="563"/>
        <end position="601"/>
    </location>
</feature>
<feature type="region of interest" description="Disordered" evidence="5">
    <location>
        <begin position="943"/>
        <end position="977"/>
    </location>
</feature>
<dbReference type="GO" id="GO:0030032">
    <property type="term" value="P:lamellipodium assembly"/>
    <property type="evidence" value="ECO:0007669"/>
    <property type="project" value="TreeGrafter"/>
</dbReference>
<dbReference type="GO" id="GO:0051015">
    <property type="term" value="F:actin filament binding"/>
    <property type="evidence" value="ECO:0007669"/>
    <property type="project" value="TreeGrafter"/>
</dbReference>
<feature type="region of interest" description="Disordered" evidence="5">
    <location>
        <begin position="310"/>
        <end position="339"/>
    </location>
</feature>
<dbReference type="Gene3D" id="1.10.950.10">
    <property type="entry name" value="Villin headpiece domain"/>
    <property type="match status" value="1"/>
</dbReference>
<name>A0A8J2RWK7_9CRUS</name>
<feature type="compositionally biased region" description="Low complexity" evidence="5">
    <location>
        <begin position="57"/>
        <end position="71"/>
    </location>
</feature>
<dbReference type="InterPro" id="IPR003128">
    <property type="entry name" value="Villin_headpiece"/>
</dbReference>
<feature type="region of interest" description="Disordered" evidence="5">
    <location>
        <begin position="745"/>
        <end position="833"/>
    </location>
</feature>
<feature type="compositionally biased region" description="Polar residues" evidence="5">
    <location>
        <begin position="963"/>
        <end position="974"/>
    </location>
</feature>
<dbReference type="PROSITE" id="PS50023">
    <property type="entry name" value="LIM_DOMAIN_2"/>
    <property type="match status" value="3"/>
</dbReference>
<evidence type="ECO:0000313" key="8">
    <source>
        <dbReference type="EMBL" id="CAH0106295.1"/>
    </source>
</evidence>
<dbReference type="EMBL" id="CAKKLH010000223">
    <property type="protein sequence ID" value="CAH0106295.1"/>
    <property type="molecule type" value="Genomic_DNA"/>
</dbReference>
<evidence type="ECO:0000256" key="3">
    <source>
        <dbReference type="ARBA" id="ARBA00023038"/>
    </source>
</evidence>
<dbReference type="FunFam" id="2.10.110.10:FF:000055">
    <property type="entry name" value="Actin binding LIM protein 1"/>
    <property type="match status" value="1"/>
</dbReference>
<feature type="domain" description="HP" evidence="7">
    <location>
        <begin position="1023"/>
        <end position="1088"/>
    </location>
</feature>
<feature type="region of interest" description="Disordered" evidence="5">
    <location>
        <begin position="690"/>
        <end position="710"/>
    </location>
</feature>
<dbReference type="GO" id="GO:0007010">
    <property type="term" value="P:cytoskeleton organization"/>
    <property type="evidence" value="ECO:0007669"/>
    <property type="project" value="InterPro"/>
</dbReference>
<dbReference type="SUPFAM" id="SSF47050">
    <property type="entry name" value="VHP, Villin headpiece domain"/>
    <property type="match status" value="1"/>
</dbReference>
<sequence>MVILWTNLEGEKVEPSPTAQRPASEHGGRSHNNGGQLSLKRRVQVALKPSLPSLFLPLIKPNSGNSNSNNGRVATYSPGPNTDSVSLPSSLDSSPTSLTDDEPLRLVVIRSGDLSPDSGVVIQYEPTPSPSVAYDPVRPTTLPAQRAQPPKTLPIIYACEEKLITIEMGNVDCLVFDKPNLFEDHRKTQCQSCKKKCSGEVLRVQDKYFHIQCFKCRVCQQSLAQGGFFCKDGEYYCTRDYQDRFGTKCSHCGRFVEGEVVTALGKTYHSSCFTCARCRQPFPSGERVTFTGKEVLCPKCVQIPVMTATPSPPMKPVRSSPTPSSPASNGGANTPSSSTQCTGCSKEIVEGQALIALDSQWHVWCFKCATCNTLLHGEYMGKDGLPYCEKDYQRQFGVKCDHCERFIAGKVLQAGDNHHFHPTCARCSKCGDPFGDGEEMFLQGSAIWHPRCGPGPGQNTNGNITLYLNGANQSQGHDDKDDRFSSTAGSEFQFSMRSRTPSVNGSVCPSPYGSMHKKLSSARTLSPGLILRDYGKRSPAPPEDITRLYTYSYLTEEPTMGYLRKPIDPYDRPPKSPHFHRPQIGGLSNKRSSLPYRLNHNKPGMKALLDQMERETPRPKSPHMNNEEPIELAHFPNADRPRPGDPPRIERDDFPAPPYPYTDPERRRRWSESSKRISVSEVNDYDDRKYEHRDVVDGDNDEDTLDDPKIKKSEAELSKIATGIGKVFLHNLKEREKFRQWKMAHLDPRNASRTPSANKEPPLRLRYESPINASPSRFKDHPRPFDYEEPELDRQSTHRSSLGRSIGTLPTYNVVSSRSPPRPGYTLKSSTLPVNGRQNGGDYLKPICQQKFKVVSALRYVPKPGYGFAPTTRSHTFTVGVKNRFTVKTFQSCLIVQGMNLIVVPGDYALGGGLAEQSQHTDFGSNKSDISAVSLTESDRRALAPDLRSSNTYSSHLGGGGVSSNTPRPHSQQGFRPMLMPVTTTSSHALPPQSAPFRAHTHLRRSLPNMSAAALAAQQALSNEPPKIYPAHLLFTTNYRLPVDVDRCQLERHLSDTEFEAIFQMTRSDFYRIPPWKRNEIKKRFRLF</sequence>
<dbReference type="GO" id="GO:0015629">
    <property type="term" value="C:actin cytoskeleton"/>
    <property type="evidence" value="ECO:0007669"/>
    <property type="project" value="TreeGrafter"/>
</dbReference>
<evidence type="ECO:0000256" key="1">
    <source>
        <dbReference type="ARBA" id="ARBA00022723"/>
    </source>
</evidence>
<feature type="compositionally biased region" description="Polar residues" evidence="5">
    <location>
        <begin position="798"/>
        <end position="819"/>
    </location>
</feature>
<organism evidence="8 9">
    <name type="scientific">Daphnia galeata</name>
    <dbReference type="NCBI Taxonomy" id="27404"/>
    <lineage>
        <taxon>Eukaryota</taxon>
        <taxon>Metazoa</taxon>
        <taxon>Ecdysozoa</taxon>
        <taxon>Arthropoda</taxon>
        <taxon>Crustacea</taxon>
        <taxon>Branchiopoda</taxon>
        <taxon>Diplostraca</taxon>
        <taxon>Cladocera</taxon>
        <taxon>Anomopoda</taxon>
        <taxon>Daphniidae</taxon>
        <taxon>Daphnia</taxon>
    </lineage>
</organism>
<evidence type="ECO:0000256" key="4">
    <source>
        <dbReference type="PROSITE-ProRule" id="PRU00125"/>
    </source>
</evidence>
<dbReference type="InterPro" id="IPR001781">
    <property type="entry name" value="Znf_LIM"/>
</dbReference>
<evidence type="ECO:0000256" key="2">
    <source>
        <dbReference type="ARBA" id="ARBA00022833"/>
    </source>
</evidence>
<dbReference type="Proteomes" id="UP000789390">
    <property type="component" value="Unassembled WGS sequence"/>
</dbReference>
<dbReference type="Pfam" id="PF00412">
    <property type="entry name" value="LIM"/>
    <property type="match status" value="4"/>
</dbReference>
<accession>A0A8J2RWK7</accession>
<dbReference type="FunFam" id="2.10.110.10:FF:000099">
    <property type="entry name" value="Uncoordinated 115a, isoform B"/>
    <property type="match status" value="1"/>
</dbReference>
<dbReference type="Gene3D" id="2.10.110.10">
    <property type="entry name" value="Cysteine Rich Protein"/>
    <property type="match status" value="4"/>
</dbReference>
<feature type="compositionally biased region" description="Basic and acidic residues" evidence="5">
    <location>
        <begin position="663"/>
        <end position="675"/>
    </location>
</feature>
<dbReference type="SMART" id="SM00132">
    <property type="entry name" value="LIM"/>
    <property type="match status" value="4"/>
</dbReference>
<dbReference type="CDD" id="cd09329">
    <property type="entry name" value="LIM3_abLIM"/>
    <property type="match status" value="1"/>
</dbReference>
<dbReference type="Pfam" id="PF02209">
    <property type="entry name" value="VHP"/>
    <property type="match status" value="1"/>
</dbReference>
<dbReference type="OrthoDB" id="1746725at2759"/>
<dbReference type="SMART" id="SM00153">
    <property type="entry name" value="VHP"/>
    <property type="match status" value="1"/>
</dbReference>
<evidence type="ECO:0000256" key="5">
    <source>
        <dbReference type="SAM" id="MobiDB-lite"/>
    </source>
</evidence>
<evidence type="ECO:0000313" key="9">
    <source>
        <dbReference type="Proteomes" id="UP000789390"/>
    </source>
</evidence>
<keyword evidence="3 4" id="KW-0440">LIM domain</keyword>
<proteinExistence type="predicted"/>
<keyword evidence="2 4" id="KW-0862">Zinc</keyword>
<feature type="compositionally biased region" description="Basic and acidic residues" evidence="5">
    <location>
        <begin position="777"/>
        <end position="796"/>
    </location>
</feature>
<feature type="compositionally biased region" description="Polar residues" evidence="5">
    <location>
        <begin position="319"/>
        <end position="339"/>
    </location>
</feature>
<evidence type="ECO:0000259" key="7">
    <source>
        <dbReference type="PROSITE" id="PS51089"/>
    </source>
</evidence>
<feature type="compositionally biased region" description="Basic and acidic residues" evidence="5">
    <location>
        <begin position="637"/>
        <end position="654"/>
    </location>
</feature>
<feature type="domain" description="LIM zinc-binding" evidence="6">
    <location>
        <begin position="188"/>
        <end position="247"/>
    </location>
</feature>
<evidence type="ECO:0008006" key="10">
    <source>
        <dbReference type="Google" id="ProtNLM"/>
    </source>
</evidence>
<gene>
    <name evidence="8" type="ORF">DGAL_LOCUS9449</name>
</gene>
<feature type="region of interest" description="Disordered" evidence="5">
    <location>
        <begin position="1"/>
        <end position="38"/>
    </location>
</feature>
<dbReference type="AlphaFoldDB" id="A0A8J2RWK7"/>
<dbReference type="InterPro" id="IPR051618">
    <property type="entry name" value="Actin-binding_LIM"/>
</dbReference>
<dbReference type="InterPro" id="IPR036886">
    <property type="entry name" value="Villin_headpiece_dom_sf"/>
</dbReference>
<feature type="compositionally biased region" description="Basic and acidic residues" evidence="5">
    <location>
        <begin position="565"/>
        <end position="574"/>
    </location>
</feature>
<feature type="domain" description="LIM zinc-binding" evidence="6">
    <location>
        <begin position="248"/>
        <end position="307"/>
    </location>
</feature>
<feature type="region of interest" description="Disordered" evidence="5">
    <location>
        <begin position="57"/>
        <end position="99"/>
    </location>
</feature>
<dbReference type="CDD" id="cd09328">
    <property type="entry name" value="LIM2_abLIM"/>
    <property type="match status" value="1"/>
</dbReference>
<reference evidence="8" key="1">
    <citation type="submission" date="2021-11" db="EMBL/GenBank/DDBJ databases">
        <authorList>
            <person name="Schell T."/>
        </authorList>
    </citation>
    <scope>NUCLEOTIDE SEQUENCE</scope>
    <source>
        <strain evidence="8">M5</strain>
    </source>
</reference>
<dbReference type="CDD" id="cd09330">
    <property type="entry name" value="LIM4_abLIM"/>
    <property type="match status" value="1"/>
</dbReference>
<dbReference type="SUPFAM" id="SSF57716">
    <property type="entry name" value="Glucocorticoid receptor-like (DNA-binding domain)"/>
    <property type="match status" value="6"/>
</dbReference>
<dbReference type="PROSITE" id="PS51089">
    <property type="entry name" value="HP"/>
    <property type="match status" value="1"/>
</dbReference>
<comment type="caution">
    <text evidence="8">The sequence shown here is derived from an EMBL/GenBank/DDBJ whole genome shotgun (WGS) entry which is preliminary data.</text>
</comment>
<feature type="compositionally biased region" description="Low complexity" evidence="5">
    <location>
        <begin position="82"/>
        <end position="98"/>
    </location>
</feature>
<feature type="region of interest" description="Disordered" evidence="5">
    <location>
        <begin position="632"/>
        <end position="678"/>
    </location>
</feature>
<dbReference type="GO" id="GO:0046872">
    <property type="term" value="F:metal ion binding"/>
    <property type="evidence" value="ECO:0007669"/>
    <property type="project" value="UniProtKB-KW"/>
</dbReference>